<dbReference type="EMBL" id="GBRH01231583">
    <property type="protein sequence ID" value="JAD66312.1"/>
    <property type="molecule type" value="Transcribed_RNA"/>
</dbReference>
<proteinExistence type="predicted"/>
<dbReference type="AlphaFoldDB" id="A0A0A9C440"/>
<reference evidence="1" key="2">
    <citation type="journal article" date="2015" name="Data Brief">
        <title>Shoot transcriptome of the giant reed, Arundo donax.</title>
        <authorList>
            <person name="Barrero R.A."/>
            <person name="Guerrero F.D."/>
            <person name="Moolhuijzen P."/>
            <person name="Goolsby J.A."/>
            <person name="Tidwell J."/>
            <person name="Bellgard S.E."/>
            <person name="Bellgard M.I."/>
        </authorList>
    </citation>
    <scope>NUCLEOTIDE SEQUENCE</scope>
    <source>
        <tissue evidence="1">Shoot tissue taken approximately 20 cm above the soil surface</tissue>
    </source>
</reference>
<name>A0A0A9C440_ARUDO</name>
<reference evidence="1" key="1">
    <citation type="submission" date="2014-09" db="EMBL/GenBank/DDBJ databases">
        <authorList>
            <person name="Magalhaes I.L.F."/>
            <person name="Oliveira U."/>
            <person name="Santos F.R."/>
            <person name="Vidigal T.H.D.A."/>
            <person name="Brescovit A.D."/>
            <person name="Santos A.J."/>
        </authorList>
    </citation>
    <scope>NUCLEOTIDE SEQUENCE</scope>
    <source>
        <tissue evidence="1">Shoot tissue taken approximately 20 cm above the soil surface</tissue>
    </source>
</reference>
<protein>
    <submittedName>
        <fullName evidence="1">Uncharacterized protein</fullName>
    </submittedName>
</protein>
<accession>A0A0A9C440</accession>
<organism evidence="1">
    <name type="scientific">Arundo donax</name>
    <name type="common">Giant reed</name>
    <name type="synonym">Donax arundinaceus</name>
    <dbReference type="NCBI Taxonomy" id="35708"/>
    <lineage>
        <taxon>Eukaryota</taxon>
        <taxon>Viridiplantae</taxon>
        <taxon>Streptophyta</taxon>
        <taxon>Embryophyta</taxon>
        <taxon>Tracheophyta</taxon>
        <taxon>Spermatophyta</taxon>
        <taxon>Magnoliopsida</taxon>
        <taxon>Liliopsida</taxon>
        <taxon>Poales</taxon>
        <taxon>Poaceae</taxon>
        <taxon>PACMAD clade</taxon>
        <taxon>Arundinoideae</taxon>
        <taxon>Arundineae</taxon>
        <taxon>Arundo</taxon>
    </lineage>
</organism>
<sequence length="60" mass="6737">MNYLCSRHDYEHRTDPRRCDDSRDYCCGAQCGDLRSLVALGSVCLDVEWPANLNAGCACH</sequence>
<evidence type="ECO:0000313" key="1">
    <source>
        <dbReference type="EMBL" id="JAD66312.1"/>
    </source>
</evidence>